<comment type="caution">
    <text evidence="1">The sequence shown here is derived from an EMBL/GenBank/DDBJ whole genome shotgun (WGS) entry which is preliminary data.</text>
</comment>
<gene>
    <name evidence="1" type="ORF">RN001_005576</name>
</gene>
<proteinExistence type="predicted"/>
<accession>A0AAN7SHX1</accession>
<evidence type="ECO:0000313" key="2">
    <source>
        <dbReference type="Proteomes" id="UP001353858"/>
    </source>
</evidence>
<reference evidence="2" key="1">
    <citation type="submission" date="2023-01" db="EMBL/GenBank/DDBJ databases">
        <title>Key to firefly adult light organ development and bioluminescence: homeobox transcription factors regulate luciferase expression and transportation to peroxisome.</title>
        <authorList>
            <person name="Fu X."/>
        </authorList>
    </citation>
    <scope>NUCLEOTIDE SEQUENCE [LARGE SCALE GENOMIC DNA]</scope>
</reference>
<name>A0AAN7SHX1_9COLE</name>
<dbReference type="AlphaFoldDB" id="A0AAN7SHX1"/>
<keyword evidence="2" id="KW-1185">Reference proteome</keyword>
<organism evidence="1 2">
    <name type="scientific">Aquatica leii</name>
    <dbReference type="NCBI Taxonomy" id="1421715"/>
    <lineage>
        <taxon>Eukaryota</taxon>
        <taxon>Metazoa</taxon>
        <taxon>Ecdysozoa</taxon>
        <taxon>Arthropoda</taxon>
        <taxon>Hexapoda</taxon>
        <taxon>Insecta</taxon>
        <taxon>Pterygota</taxon>
        <taxon>Neoptera</taxon>
        <taxon>Endopterygota</taxon>
        <taxon>Coleoptera</taxon>
        <taxon>Polyphaga</taxon>
        <taxon>Elateriformia</taxon>
        <taxon>Elateroidea</taxon>
        <taxon>Lampyridae</taxon>
        <taxon>Luciolinae</taxon>
        <taxon>Aquatica</taxon>
    </lineage>
</organism>
<sequence>MVCEDPEEFFKYTRLYVDEFVTLTNMVKDRLVKRSCLTTITVEEQLAITLSYLSQGSQMCEVSRSYLRGRATVCRIIRRTCNALWEVLYEKYLQPPERWAHIKSEFNNSYLHNIVDNENQSGEVTPGLWRTEIDGFENIQCQGSRNYSHEVTRIRDELCICFNSSAGSVPWQDGMI</sequence>
<evidence type="ECO:0000313" key="1">
    <source>
        <dbReference type="EMBL" id="KAK4882257.1"/>
    </source>
</evidence>
<dbReference type="Proteomes" id="UP001353858">
    <property type="component" value="Unassembled WGS sequence"/>
</dbReference>
<evidence type="ECO:0008006" key="3">
    <source>
        <dbReference type="Google" id="ProtNLM"/>
    </source>
</evidence>
<dbReference type="EMBL" id="JARPUR010000002">
    <property type="protein sequence ID" value="KAK4882257.1"/>
    <property type="molecule type" value="Genomic_DNA"/>
</dbReference>
<protein>
    <recommendedName>
        <fullName evidence="3">Nuclease HARBI1</fullName>
    </recommendedName>
</protein>